<dbReference type="RefSeq" id="WP_343820963.1">
    <property type="nucleotide sequence ID" value="NZ_BAAAFN010000013.1"/>
</dbReference>
<sequence length="190" mass="21539">MPMQKYLAALTLVLMLGMVLTRTAMLRRAGVRAMKFGAMDKRDFLIPPFACFYFYHVFAAAFGWPAVDTRTFFESVPVAWAGVTMCGAGLTLLLCSLVSFGRSFRVGIDADRPGRLVTTGIFALSRNPIYVGFAVILLGQFLIFPNWILLVYAGAGAWLFHRQVLLEEDFLRHHYGQEYLAYCDRVRRYL</sequence>
<evidence type="ECO:0000256" key="2">
    <source>
        <dbReference type="ARBA" id="ARBA00022692"/>
    </source>
</evidence>
<dbReference type="PANTHER" id="PTHR12714">
    <property type="entry name" value="PROTEIN-S ISOPRENYLCYSTEINE O-METHYLTRANSFERASE"/>
    <property type="match status" value="1"/>
</dbReference>
<dbReference type="Proteomes" id="UP001501176">
    <property type="component" value="Unassembled WGS sequence"/>
</dbReference>
<protein>
    <recommendedName>
        <fullName evidence="8">Isoprenylcysteine carboxylmethyltransferase family protein</fullName>
    </recommendedName>
</protein>
<evidence type="ECO:0000256" key="3">
    <source>
        <dbReference type="ARBA" id="ARBA00022989"/>
    </source>
</evidence>
<keyword evidence="4 5" id="KW-0472">Membrane</keyword>
<comment type="subcellular location">
    <subcellularLocation>
        <location evidence="1">Endomembrane system</location>
        <topology evidence="1">Multi-pass membrane protein</topology>
    </subcellularLocation>
</comment>
<name>A0ABN0TS13_9BURK</name>
<feature type="transmembrane region" description="Helical" evidence="5">
    <location>
        <begin position="6"/>
        <end position="24"/>
    </location>
</feature>
<dbReference type="Pfam" id="PF04191">
    <property type="entry name" value="PEMT"/>
    <property type="match status" value="1"/>
</dbReference>
<dbReference type="Gene3D" id="1.20.120.1630">
    <property type="match status" value="1"/>
</dbReference>
<evidence type="ECO:0000256" key="1">
    <source>
        <dbReference type="ARBA" id="ARBA00004127"/>
    </source>
</evidence>
<evidence type="ECO:0000313" key="6">
    <source>
        <dbReference type="EMBL" id="GAA0228743.1"/>
    </source>
</evidence>
<evidence type="ECO:0008006" key="8">
    <source>
        <dbReference type="Google" id="ProtNLM"/>
    </source>
</evidence>
<gene>
    <name evidence="6" type="ORF">GCM10009125_17150</name>
</gene>
<evidence type="ECO:0000256" key="4">
    <source>
        <dbReference type="ARBA" id="ARBA00023136"/>
    </source>
</evidence>
<dbReference type="PANTHER" id="PTHR12714:SF9">
    <property type="entry name" value="PROTEIN-S-ISOPRENYLCYSTEINE O-METHYLTRANSFERASE"/>
    <property type="match status" value="1"/>
</dbReference>
<dbReference type="InterPro" id="IPR007318">
    <property type="entry name" value="Phopholipid_MeTrfase"/>
</dbReference>
<feature type="transmembrane region" description="Helical" evidence="5">
    <location>
        <begin position="78"/>
        <end position="100"/>
    </location>
</feature>
<keyword evidence="2 5" id="KW-0812">Transmembrane</keyword>
<reference evidence="6 7" key="1">
    <citation type="journal article" date="2019" name="Int. J. Syst. Evol. Microbiol.">
        <title>The Global Catalogue of Microorganisms (GCM) 10K type strain sequencing project: providing services to taxonomists for standard genome sequencing and annotation.</title>
        <authorList>
            <consortium name="The Broad Institute Genomics Platform"/>
            <consortium name="The Broad Institute Genome Sequencing Center for Infectious Disease"/>
            <person name="Wu L."/>
            <person name="Ma J."/>
        </authorList>
    </citation>
    <scope>NUCLEOTIDE SEQUENCE [LARGE SCALE GENOMIC DNA]</scope>
    <source>
        <strain evidence="6 7">JCM 16240</strain>
    </source>
</reference>
<evidence type="ECO:0000313" key="7">
    <source>
        <dbReference type="Proteomes" id="UP001501176"/>
    </source>
</evidence>
<organism evidence="6 7">
    <name type="scientific">Castellaniella daejeonensis</name>
    <dbReference type="NCBI Taxonomy" id="659013"/>
    <lineage>
        <taxon>Bacteria</taxon>
        <taxon>Pseudomonadati</taxon>
        <taxon>Pseudomonadota</taxon>
        <taxon>Betaproteobacteria</taxon>
        <taxon>Burkholderiales</taxon>
        <taxon>Alcaligenaceae</taxon>
        <taxon>Castellaniella</taxon>
    </lineage>
</organism>
<proteinExistence type="predicted"/>
<comment type="caution">
    <text evidence="6">The sequence shown here is derived from an EMBL/GenBank/DDBJ whole genome shotgun (WGS) entry which is preliminary data.</text>
</comment>
<feature type="transmembrane region" description="Helical" evidence="5">
    <location>
        <begin position="44"/>
        <end position="66"/>
    </location>
</feature>
<keyword evidence="7" id="KW-1185">Reference proteome</keyword>
<evidence type="ECO:0000256" key="5">
    <source>
        <dbReference type="SAM" id="Phobius"/>
    </source>
</evidence>
<feature type="transmembrane region" description="Helical" evidence="5">
    <location>
        <begin position="129"/>
        <end position="160"/>
    </location>
</feature>
<keyword evidence="3 5" id="KW-1133">Transmembrane helix</keyword>
<dbReference type="EMBL" id="BAAAFN010000013">
    <property type="protein sequence ID" value="GAA0228743.1"/>
    <property type="molecule type" value="Genomic_DNA"/>
</dbReference>
<accession>A0ABN0TS13</accession>